<comment type="similarity">
    <text evidence="2">Belongs to the FPP/GGPP synthase family.</text>
</comment>
<dbReference type="SUPFAM" id="SSF48576">
    <property type="entry name" value="Terpenoid synthases"/>
    <property type="match status" value="1"/>
</dbReference>
<evidence type="ECO:0000313" key="9">
    <source>
        <dbReference type="Proteomes" id="UP000631114"/>
    </source>
</evidence>
<dbReference type="EMBL" id="JADFTS010000002">
    <property type="protein sequence ID" value="KAF9621048.1"/>
    <property type="molecule type" value="Genomic_DNA"/>
</dbReference>
<dbReference type="Proteomes" id="UP000631114">
    <property type="component" value="Unassembled WGS sequence"/>
</dbReference>
<protein>
    <submittedName>
        <fullName evidence="8">Uncharacterized protein</fullName>
    </submittedName>
</protein>
<dbReference type="GO" id="GO:0006744">
    <property type="term" value="P:ubiquinone biosynthetic process"/>
    <property type="evidence" value="ECO:0007669"/>
    <property type="project" value="TreeGrafter"/>
</dbReference>
<evidence type="ECO:0000256" key="2">
    <source>
        <dbReference type="ARBA" id="ARBA00006706"/>
    </source>
</evidence>
<dbReference type="GO" id="GO:0008299">
    <property type="term" value="P:isoprenoid biosynthetic process"/>
    <property type="evidence" value="ECO:0007669"/>
    <property type="project" value="UniProtKB-KW"/>
</dbReference>
<keyword evidence="7" id="KW-0732">Signal</keyword>
<evidence type="ECO:0000313" key="8">
    <source>
        <dbReference type="EMBL" id="KAF9621048.1"/>
    </source>
</evidence>
<comment type="caution">
    <text evidence="8">The sequence shown here is derived from an EMBL/GenBank/DDBJ whole genome shotgun (WGS) entry which is preliminary data.</text>
</comment>
<dbReference type="GO" id="GO:0004659">
    <property type="term" value="F:prenyltransferase activity"/>
    <property type="evidence" value="ECO:0007669"/>
    <property type="project" value="TreeGrafter"/>
</dbReference>
<evidence type="ECO:0000256" key="1">
    <source>
        <dbReference type="ARBA" id="ARBA00001946"/>
    </source>
</evidence>
<keyword evidence="3" id="KW-0808">Transferase</keyword>
<keyword evidence="6" id="KW-0414">Isoprene biosynthesis</keyword>
<dbReference type="Gene3D" id="1.10.600.10">
    <property type="entry name" value="Farnesyl Diphosphate Synthase"/>
    <property type="match status" value="1"/>
</dbReference>
<dbReference type="AlphaFoldDB" id="A0A835IQI3"/>
<keyword evidence="5" id="KW-0460">Magnesium</keyword>
<sequence>MQLAVIAGDFLLFRASVALASLKNKVASMEYYMQKTYYKTTSLISNSCKAIAILTGQTAEVSILAYEYGRNLVDVHHGLIVEISGDLPKGR</sequence>
<reference evidence="8 9" key="1">
    <citation type="submission" date="2020-10" db="EMBL/GenBank/DDBJ databases">
        <title>The Coptis chinensis genome and diversification of protoberbering-type alkaloids.</title>
        <authorList>
            <person name="Wang B."/>
            <person name="Shu S."/>
            <person name="Song C."/>
            <person name="Liu Y."/>
        </authorList>
    </citation>
    <scope>NUCLEOTIDE SEQUENCE [LARGE SCALE GENOMIC DNA]</scope>
    <source>
        <strain evidence="8">HL-2020</strain>
        <tissue evidence="8">Leaf</tissue>
    </source>
</reference>
<dbReference type="InterPro" id="IPR008949">
    <property type="entry name" value="Isoprenoid_synthase_dom_sf"/>
</dbReference>
<evidence type="ECO:0000256" key="7">
    <source>
        <dbReference type="SAM" id="SignalP"/>
    </source>
</evidence>
<feature type="chain" id="PRO_5032816035" evidence="7">
    <location>
        <begin position="21"/>
        <end position="91"/>
    </location>
</feature>
<dbReference type="GO" id="GO:1990234">
    <property type="term" value="C:transferase complex"/>
    <property type="evidence" value="ECO:0007669"/>
    <property type="project" value="TreeGrafter"/>
</dbReference>
<accession>A0A835IQI3</accession>
<dbReference type="PANTHER" id="PTHR12001">
    <property type="entry name" value="GERANYLGERANYL PYROPHOSPHATE SYNTHASE"/>
    <property type="match status" value="1"/>
</dbReference>
<evidence type="ECO:0000256" key="4">
    <source>
        <dbReference type="ARBA" id="ARBA00022723"/>
    </source>
</evidence>
<dbReference type="OrthoDB" id="1934004at2759"/>
<organism evidence="8 9">
    <name type="scientific">Coptis chinensis</name>
    <dbReference type="NCBI Taxonomy" id="261450"/>
    <lineage>
        <taxon>Eukaryota</taxon>
        <taxon>Viridiplantae</taxon>
        <taxon>Streptophyta</taxon>
        <taxon>Embryophyta</taxon>
        <taxon>Tracheophyta</taxon>
        <taxon>Spermatophyta</taxon>
        <taxon>Magnoliopsida</taxon>
        <taxon>Ranunculales</taxon>
        <taxon>Ranunculaceae</taxon>
        <taxon>Coptidoideae</taxon>
        <taxon>Coptis</taxon>
    </lineage>
</organism>
<name>A0A835IQI3_9MAGN</name>
<feature type="signal peptide" evidence="7">
    <location>
        <begin position="1"/>
        <end position="20"/>
    </location>
</feature>
<gene>
    <name evidence="8" type="ORF">IFM89_015870</name>
</gene>
<dbReference type="PANTHER" id="PTHR12001:SF69">
    <property type="entry name" value="ALL TRANS-POLYPRENYL-DIPHOSPHATE SYNTHASE PDSS1"/>
    <property type="match status" value="1"/>
</dbReference>
<keyword evidence="9" id="KW-1185">Reference proteome</keyword>
<evidence type="ECO:0000256" key="3">
    <source>
        <dbReference type="ARBA" id="ARBA00022679"/>
    </source>
</evidence>
<evidence type="ECO:0000256" key="6">
    <source>
        <dbReference type="ARBA" id="ARBA00023229"/>
    </source>
</evidence>
<proteinExistence type="inferred from homology"/>
<dbReference type="GO" id="GO:0046872">
    <property type="term" value="F:metal ion binding"/>
    <property type="evidence" value="ECO:0007669"/>
    <property type="project" value="UniProtKB-KW"/>
</dbReference>
<evidence type="ECO:0000256" key="5">
    <source>
        <dbReference type="ARBA" id="ARBA00022842"/>
    </source>
</evidence>
<comment type="cofactor">
    <cofactor evidence="1">
        <name>Mg(2+)</name>
        <dbReference type="ChEBI" id="CHEBI:18420"/>
    </cofactor>
</comment>
<keyword evidence="4" id="KW-0479">Metal-binding</keyword>